<dbReference type="InterPro" id="IPR000891">
    <property type="entry name" value="PYR_CT"/>
</dbReference>
<dbReference type="Gene3D" id="3.30.470.20">
    <property type="entry name" value="ATP-grasp fold, B domain"/>
    <property type="match status" value="1"/>
</dbReference>
<dbReference type="PROSITE" id="PS50979">
    <property type="entry name" value="BC"/>
    <property type="match status" value="1"/>
</dbReference>
<evidence type="ECO:0000256" key="3">
    <source>
        <dbReference type="ARBA" id="ARBA00022598"/>
    </source>
</evidence>
<gene>
    <name evidence="14" type="ORF">ACFQ5J_03465</name>
</gene>
<dbReference type="InterPro" id="IPR000089">
    <property type="entry name" value="Biotin_lipoyl"/>
</dbReference>
<dbReference type="InterPro" id="IPR016185">
    <property type="entry name" value="PreATP-grasp_dom_sf"/>
</dbReference>
<dbReference type="Pfam" id="PF00682">
    <property type="entry name" value="HMGL-like"/>
    <property type="match status" value="1"/>
</dbReference>
<comment type="cofactor">
    <cofactor evidence="1 9">
        <name>biotin</name>
        <dbReference type="ChEBI" id="CHEBI:57586"/>
    </cofactor>
</comment>
<dbReference type="PROSITE" id="PS50968">
    <property type="entry name" value="BIOTINYL_LIPOYL"/>
    <property type="match status" value="1"/>
</dbReference>
<keyword evidence="14" id="KW-0670">Pyruvate</keyword>
<keyword evidence="8 9" id="KW-0092">Biotin</keyword>
<evidence type="ECO:0000259" key="10">
    <source>
        <dbReference type="PROSITE" id="PS50968"/>
    </source>
</evidence>
<dbReference type="InterPro" id="IPR005482">
    <property type="entry name" value="Biotin_COase_C"/>
</dbReference>
<dbReference type="Pfam" id="PF02436">
    <property type="entry name" value="PYC_OADA"/>
    <property type="match status" value="1"/>
</dbReference>
<evidence type="ECO:0000256" key="7">
    <source>
        <dbReference type="ARBA" id="ARBA00023211"/>
    </source>
</evidence>
<dbReference type="PROSITE" id="PS50975">
    <property type="entry name" value="ATP_GRASP"/>
    <property type="match status" value="1"/>
</dbReference>
<evidence type="ECO:0000256" key="5">
    <source>
        <dbReference type="ARBA" id="ARBA00022741"/>
    </source>
</evidence>
<dbReference type="NCBIfam" id="NF009554">
    <property type="entry name" value="PRK12999.1"/>
    <property type="match status" value="1"/>
</dbReference>
<evidence type="ECO:0000256" key="8">
    <source>
        <dbReference type="ARBA" id="ARBA00023267"/>
    </source>
</evidence>
<dbReference type="PROSITE" id="PS50991">
    <property type="entry name" value="PYR_CT"/>
    <property type="match status" value="1"/>
</dbReference>
<dbReference type="SUPFAM" id="SSF51246">
    <property type="entry name" value="Rudiment single hybrid motif"/>
    <property type="match status" value="1"/>
</dbReference>
<dbReference type="InterPro" id="IPR013785">
    <property type="entry name" value="Aldolase_TIM"/>
</dbReference>
<dbReference type="SUPFAM" id="SSF52440">
    <property type="entry name" value="PreATP-grasp domain"/>
    <property type="match status" value="1"/>
</dbReference>
<keyword evidence="7" id="KW-0464">Manganese</keyword>
<dbReference type="PROSITE" id="PS00866">
    <property type="entry name" value="CPSASE_1"/>
    <property type="match status" value="1"/>
</dbReference>
<dbReference type="GO" id="GO:0004736">
    <property type="term" value="F:pyruvate carboxylase activity"/>
    <property type="evidence" value="ECO:0007669"/>
    <property type="project" value="UniProtKB-EC"/>
</dbReference>
<dbReference type="PANTHER" id="PTHR43778">
    <property type="entry name" value="PYRUVATE CARBOXYLASE"/>
    <property type="match status" value="1"/>
</dbReference>
<dbReference type="SUPFAM" id="SSF89000">
    <property type="entry name" value="post-HMGL domain-like"/>
    <property type="match status" value="1"/>
</dbReference>
<dbReference type="CDD" id="cd07937">
    <property type="entry name" value="DRE_TIM_PC_TC_5S"/>
    <property type="match status" value="1"/>
</dbReference>
<dbReference type="Pfam" id="PF00289">
    <property type="entry name" value="Biotin_carb_N"/>
    <property type="match status" value="1"/>
</dbReference>
<dbReference type="EMBL" id="JBHTON010000007">
    <property type="protein sequence ID" value="MFD1484289.1"/>
    <property type="molecule type" value="Genomic_DNA"/>
</dbReference>
<feature type="domain" description="Lipoyl-binding" evidence="10">
    <location>
        <begin position="1075"/>
        <end position="1144"/>
    </location>
</feature>
<comment type="catalytic activity">
    <reaction evidence="9">
        <text>hydrogencarbonate + pyruvate + ATP = oxaloacetate + ADP + phosphate + H(+)</text>
        <dbReference type="Rhea" id="RHEA:20844"/>
        <dbReference type="ChEBI" id="CHEBI:15361"/>
        <dbReference type="ChEBI" id="CHEBI:15378"/>
        <dbReference type="ChEBI" id="CHEBI:16452"/>
        <dbReference type="ChEBI" id="CHEBI:17544"/>
        <dbReference type="ChEBI" id="CHEBI:30616"/>
        <dbReference type="ChEBI" id="CHEBI:43474"/>
        <dbReference type="ChEBI" id="CHEBI:456216"/>
        <dbReference type="EC" id="6.4.1.1"/>
    </reaction>
</comment>
<evidence type="ECO:0000313" key="15">
    <source>
        <dbReference type="Proteomes" id="UP001597252"/>
    </source>
</evidence>
<dbReference type="InterPro" id="IPR005479">
    <property type="entry name" value="CPAse_ATP-bd"/>
</dbReference>
<keyword evidence="3 9" id="KW-0436">Ligase</keyword>
<dbReference type="CDD" id="cd06850">
    <property type="entry name" value="biotinyl_domain"/>
    <property type="match status" value="1"/>
</dbReference>
<dbReference type="InterPro" id="IPR055268">
    <property type="entry name" value="PCB-like"/>
</dbReference>
<dbReference type="PANTHER" id="PTHR43778:SF2">
    <property type="entry name" value="PYRUVATE CARBOXYLASE, MITOCHONDRIAL"/>
    <property type="match status" value="1"/>
</dbReference>
<dbReference type="InterPro" id="IPR011053">
    <property type="entry name" value="Single_hybrid_motif"/>
</dbReference>
<feature type="domain" description="Biotin carboxylation" evidence="12">
    <location>
        <begin position="1"/>
        <end position="451"/>
    </location>
</feature>
<feature type="domain" description="Pyruvate carboxyltransferase" evidence="13">
    <location>
        <begin position="533"/>
        <end position="801"/>
    </location>
</feature>
<keyword evidence="4" id="KW-0479">Metal-binding</keyword>
<evidence type="ECO:0000259" key="13">
    <source>
        <dbReference type="PROSITE" id="PS50991"/>
    </source>
</evidence>
<evidence type="ECO:0000313" key="14">
    <source>
        <dbReference type="EMBL" id="MFD1484289.1"/>
    </source>
</evidence>
<dbReference type="InterPro" id="IPR011764">
    <property type="entry name" value="Biotin_carboxylation_dom"/>
</dbReference>
<dbReference type="Gene3D" id="3.10.600.10">
    <property type="entry name" value="pyruvate carboxylase f1077a mutant domain"/>
    <property type="match status" value="1"/>
</dbReference>
<evidence type="ECO:0000256" key="2">
    <source>
        <dbReference type="ARBA" id="ARBA00013057"/>
    </source>
</evidence>
<dbReference type="Proteomes" id="UP001597252">
    <property type="component" value="Unassembled WGS sequence"/>
</dbReference>
<dbReference type="NCBIfam" id="TIGR01235">
    <property type="entry name" value="pyruv_carbox"/>
    <property type="match status" value="1"/>
</dbReference>
<sequence length="1150" mass="126278">MHKVLVANRGEIAIRIFRAAEELGLETVGIFAKEDELAIHRFKAEESYQVGAGKAPIAAYLDMDDIIRIAKESGADAIHPGYGLLSENAEFARKVRAAGLTFVGPRSELLDIFGDKVAAKEAAQDAGLATIPGTPEPTRDFDEILAFTQTHGFPVMLKAASGGGGKGMRIVHSEAELRQVYQNAVNEAQASFGDDRMYVEKYIKSAKHIEVQVLGDNYGHLVHLFERDCSVQRRNQKVIEIAPAIGLPAALRRRICDAAVQLMSHLHYENAGTVEFLVEGNDFYFIEVNPRVQVEHTITELITDVDIVQSQLRIADGADLFKDLHFPQQADLTFRGAAIQCRITTEDPTNHFMPDTGTISTYRSPGGFGVRLDVGNAYAGAVVSPYFDSLLVKTSVHAATFGGAVRKMQRALKEYRITGVKTNLPFLKNVLSHPTFQAGAAETTFIDTTPELFKLRPVRSRSGELMHYVSEITVNGFPGLDRHEQKYYPDWHYQAQFPQGPLHWPAVSGGLPQLLHDQGPKAVTDWIRDHQQVLLTDTTFRDAHQSLFATRMRTRDMLRVAPDMANGLPNLFSMEMWGGATFDVAYRFLKEDPWQRLALLRKAMPNTLLQMLFRGSNAVGYKNYPDNVLKNFIKTAAKDGIDVFRIFDSLNWVPQLTHSIDAVKETGKLAEGTMCYTGDILGDAHPKYNLAYYVDLAKQLVNAGADILAIKDMAGLLKPQAAYMLVSALKDAVDVPIHLHTHDTTGNGVATYVQAVNAGVDIVDVAQSAFSATTSQPSMESLYYALANNKRQPELNIQNAEKLDAYFQSIRPYYADFSNGVSGPLTDIYTVQMPGGQYSNLQQQAKSMGISDFGAVKKMYAAVNDLFGDIVKVTPSSKVVGDMALFMIQNELTPADVLDHGETIDFPESVVSFFKGDLGQPAGGFPPLLQQKILKGQPALTVRPGSLAEPVDFDQVRAELIADGVEDPSEEAVLSAILYPEVFKQYRQDHAQYGPVTTLDSPTYFQGMRLGETISVAVKPGIIYIIRLDAIGEPDAGGLRTLYFTVNGQKQETQVRDASSQHTTAAHQLAEPTNKNQIGAPMGGRIVSVAVANGQTVQAGDDLFVTEAMKMETTVHAPFTGKITHLYVEAGDLVQSQELLATIKPVAEEK</sequence>
<keyword evidence="5 9" id="KW-0547">Nucleotide-binding</keyword>
<dbReference type="NCBIfam" id="NF006761">
    <property type="entry name" value="PRK09282.1"/>
    <property type="match status" value="1"/>
</dbReference>
<evidence type="ECO:0000256" key="1">
    <source>
        <dbReference type="ARBA" id="ARBA00001953"/>
    </source>
</evidence>
<accession>A0ABW4E413</accession>
<dbReference type="InterPro" id="IPR011761">
    <property type="entry name" value="ATP-grasp"/>
</dbReference>
<keyword evidence="6 9" id="KW-0067">ATP-binding</keyword>
<dbReference type="EC" id="6.4.1.1" evidence="2 9"/>
<dbReference type="Gene3D" id="2.40.50.100">
    <property type="match status" value="1"/>
</dbReference>
<dbReference type="SUPFAM" id="SSF56059">
    <property type="entry name" value="Glutathione synthetase ATP-binding domain-like"/>
    <property type="match status" value="1"/>
</dbReference>
<reference evidence="15" key="1">
    <citation type="journal article" date="2019" name="Int. J. Syst. Evol. Microbiol.">
        <title>The Global Catalogue of Microorganisms (GCM) 10K type strain sequencing project: providing services to taxonomists for standard genome sequencing and annotation.</title>
        <authorList>
            <consortium name="The Broad Institute Genomics Platform"/>
            <consortium name="The Broad Institute Genome Sequencing Center for Infectious Disease"/>
            <person name="Wu L."/>
            <person name="Ma J."/>
        </authorList>
    </citation>
    <scope>NUCLEOTIDE SEQUENCE [LARGE SCALE GENOMIC DNA]</scope>
    <source>
        <strain evidence="15">CCM 8903</strain>
    </source>
</reference>
<dbReference type="Gene3D" id="3.20.20.70">
    <property type="entry name" value="Aldolase class I"/>
    <property type="match status" value="1"/>
</dbReference>
<feature type="domain" description="ATP-grasp" evidence="11">
    <location>
        <begin position="120"/>
        <end position="316"/>
    </location>
</feature>
<dbReference type="SMART" id="SM00878">
    <property type="entry name" value="Biotin_carb_C"/>
    <property type="match status" value="1"/>
</dbReference>
<keyword evidence="15" id="KW-1185">Reference proteome</keyword>
<evidence type="ECO:0000259" key="11">
    <source>
        <dbReference type="PROSITE" id="PS50975"/>
    </source>
</evidence>
<dbReference type="Pfam" id="PF02785">
    <property type="entry name" value="Biotin_carb_C"/>
    <property type="match status" value="1"/>
</dbReference>
<dbReference type="InterPro" id="IPR005930">
    <property type="entry name" value="Pyruv_COase"/>
</dbReference>
<name>A0ABW4E413_9LACO</name>
<organism evidence="14 15">
    <name type="scientific">Lacticaseibacillus baoqingensis</name>
    <dbReference type="NCBI Taxonomy" id="2486013"/>
    <lineage>
        <taxon>Bacteria</taxon>
        <taxon>Bacillati</taxon>
        <taxon>Bacillota</taxon>
        <taxon>Bacilli</taxon>
        <taxon>Lactobacillales</taxon>
        <taxon>Lactobacillaceae</taxon>
        <taxon>Lacticaseibacillus</taxon>
    </lineage>
</organism>
<dbReference type="InterPro" id="IPR003379">
    <property type="entry name" value="Carboxylase_cons_dom"/>
</dbReference>
<evidence type="ECO:0000256" key="6">
    <source>
        <dbReference type="ARBA" id="ARBA00022840"/>
    </source>
</evidence>
<dbReference type="Pfam" id="PF02786">
    <property type="entry name" value="CPSase_L_D2"/>
    <property type="match status" value="1"/>
</dbReference>
<dbReference type="InterPro" id="IPR011054">
    <property type="entry name" value="Rudment_hybrid_motif"/>
</dbReference>
<protein>
    <recommendedName>
        <fullName evidence="2 9">Pyruvate carboxylase</fullName>
        <ecNumber evidence="2 9">6.4.1.1</ecNumber>
    </recommendedName>
</protein>
<dbReference type="Pfam" id="PF00364">
    <property type="entry name" value="Biotin_lipoyl"/>
    <property type="match status" value="1"/>
</dbReference>
<comment type="function">
    <text evidence="9">Catalyzes a 2-step reaction, involving the ATP-dependent carboxylation of the covalently attached biotin in the first step and the transfer of the carboxyl group to pyruvate in the second.</text>
</comment>
<comment type="caution">
    <text evidence="14">The sequence shown here is derived from an EMBL/GenBank/DDBJ whole genome shotgun (WGS) entry which is preliminary data.</text>
</comment>
<evidence type="ECO:0000259" key="12">
    <source>
        <dbReference type="PROSITE" id="PS50979"/>
    </source>
</evidence>
<dbReference type="SUPFAM" id="SSF51230">
    <property type="entry name" value="Single hybrid motif"/>
    <property type="match status" value="1"/>
</dbReference>
<evidence type="ECO:0000256" key="4">
    <source>
        <dbReference type="ARBA" id="ARBA00022723"/>
    </source>
</evidence>
<dbReference type="InterPro" id="IPR005481">
    <property type="entry name" value="BC-like_N"/>
</dbReference>
<proteinExistence type="predicted"/>
<evidence type="ECO:0000256" key="9">
    <source>
        <dbReference type="PIRNR" id="PIRNR001594"/>
    </source>
</evidence>
<dbReference type="SUPFAM" id="SSF51569">
    <property type="entry name" value="Aldolase"/>
    <property type="match status" value="1"/>
</dbReference>
<dbReference type="PIRSF" id="PIRSF001594">
    <property type="entry name" value="Pyruv_carbox"/>
    <property type="match status" value="1"/>
</dbReference>
<dbReference type="RefSeq" id="WP_125750718.1">
    <property type="nucleotide sequence ID" value="NZ_JBHTON010000007.1"/>
</dbReference>
<dbReference type="PROSITE" id="PS00867">
    <property type="entry name" value="CPSASE_2"/>
    <property type="match status" value="1"/>
</dbReference>